<dbReference type="Pfam" id="PF00069">
    <property type="entry name" value="Pkinase"/>
    <property type="match status" value="1"/>
</dbReference>
<dbReference type="InterPro" id="IPR000961">
    <property type="entry name" value="AGC-kinase_C"/>
</dbReference>
<dbReference type="AlphaFoldDB" id="A0AAD7XQQ7"/>
<dbReference type="FunFam" id="1.10.510.10:FF:000024">
    <property type="entry name" value="Probable serine/threonine-protein kinase cot-1"/>
    <property type="match status" value="1"/>
</dbReference>
<dbReference type="SUPFAM" id="SSF51206">
    <property type="entry name" value="cAMP-binding domain-like"/>
    <property type="match status" value="1"/>
</dbReference>
<protein>
    <recommendedName>
        <fullName evidence="16">cGMP-dependent protein kinase</fullName>
        <ecNumber evidence="4">2.7.11.1</ecNumber>
        <ecNumber evidence="3">2.7.11.12</ecNumber>
    </recommendedName>
</protein>
<dbReference type="SUPFAM" id="SSF56112">
    <property type="entry name" value="Protein kinase-like (PK-like)"/>
    <property type="match status" value="1"/>
</dbReference>
<keyword evidence="14" id="KW-0460">Magnesium</keyword>
<name>A0AAD7XQQ7_9STRA</name>
<feature type="region of interest" description="Disordered" evidence="22">
    <location>
        <begin position="1"/>
        <end position="53"/>
    </location>
</feature>
<dbReference type="GO" id="GO:0005952">
    <property type="term" value="C:cAMP-dependent protein kinase complex"/>
    <property type="evidence" value="ECO:0007669"/>
    <property type="project" value="TreeGrafter"/>
</dbReference>
<dbReference type="SMART" id="SM00100">
    <property type="entry name" value="cNMP"/>
    <property type="match status" value="1"/>
</dbReference>
<evidence type="ECO:0000256" key="18">
    <source>
        <dbReference type="ARBA" id="ARBA00047462"/>
    </source>
</evidence>
<keyword evidence="12" id="KW-0418">Kinase</keyword>
<feature type="compositionally biased region" description="Pro residues" evidence="22">
    <location>
        <begin position="14"/>
        <end position="23"/>
    </location>
</feature>
<dbReference type="PROSITE" id="PS00108">
    <property type="entry name" value="PROTEIN_KINASE_ST"/>
    <property type="match status" value="1"/>
</dbReference>
<comment type="similarity">
    <text evidence="2">Belongs to the protein kinase superfamily. AGC Ser/Thr protein kinase family. cGMP subfamily.</text>
</comment>
<evidence type="ECO:0000256" key="9">
    <source>
        <dbReference type="ARBA" id="ARBA00022679"/>
    </source>
</evidence>
<dbReference type="GO" id="GO:0005524">
    <property type="term" value="F:ATP binding"/>
    <property type="evidence" value="ECO:0007669"/>
    <property type="project" value="UniProtKB-UniRule"/>
</dbReference>
<evidence type="ECO:0000259" key="25">
    <source>
        <dbReference type="PROSITE" id="PS51285"/>
    </source>
</evidence>
<evidence type="ECO:0000256" key="22">
    <source>
        <dbReference type="SAM" id="MobiDB-lite"/>
    </source>
</evidence>
<reference evidence="26" key="1">
    <citation type="submission" date="2023-01" db="EMBL/GenBank/DDBJ databases">
        <title>Metagenome sequencing of chrysophaentin producing Chrysophaeum taylorii.</title>
        <authorList>
            <person name="Davison J."/>
            <person name="Bewley C."/>
        </authorList>
    </citation>
    <scope>NUCLEOTIDE SEQUENCE</scope>
    <source>
        <strain evidence="26">NIES-1699</strain>
    </source>
</reference>
<dbReference type="EC" id="2.7.11.1" evidence="4"/>
<dbReference type="InterPro" id="IPR018490">
    <property type="entry name" value="cNMP-bd_dom_sf"/>
</dbReference>
<keyword evidence="7" id="KW-0140">cGMP</keyword>
<dbReference type="Gene3D" id="3.30.200.20">
    <property type="entry name" value="Phosphorylase Kinase, domain 1"/>
    <property type="match status" value="1"/>
</dbReference>
<evidence type="ECO:0000256" key="17">
    <source>
        <dbReference type="ARBA" id="ARBA00047298"/>
    </source>
</evidence>
<organism evidence="26 27">
    <name type="scientific">Chrysophaeum taylorii</name>
    <dbReference type="NCBI Taxonomy" id="2483200"/>
    <lineage>
        <taxon>Eukaryota</taxon>
        <taxon>Sar</taxon>
        <taxon>Stramenopiles</taxon>
        <taxon>Ochrophyta</taxon>
        <taxon>Pelagophyceae</taxon>
        <taxon>Pelagomonadales</taxon>
        <taxon>Pelagomonadaceae</taxon>
        <taxon>Chrysophaeum</taxon>
    </lineage>
</organism>
<dbReference type="CDD" id="cd00038">
    <property type="entry name" value="CAP_ED"/>
    <property type="match status" value="1"/>
</dbReference>
<evidence type="ECO:0000256" key="8">
    <source>
        <dbReference type="ARBA" id="ARBA00022553"/>
    </source>
</evidence>
<feature type="region of interest" description="Disordered" evidence="22">
    <location>
        <begin position="77"/>
        <end position="109"/>
    </location>
</feature>
<keyword evidence="10" id="KW-0479">Metal-binding</keyword>
<dbReference type="PANTHER" id="PTHR24353:SF37">
    <property type="entry name" value="CAMP-DEPENDENT PROTEIN KINASE CATALYTIC SUBUNIT PRKX"/>
    <property type="match status" value="1"/>
</dbReference>
<dbReference type="EC" id="2.7.11.12" evidence="3"/>
<keyword evidence="8" id="KW-0597">Phosphoprotein</keyword>
<feature type="compositionally biased region" description="Basic and acidic residues" evidence="22">
    <location>
        <begin position="77"/>
        <end position="90"/>
    </location>
</feature>
<comment type="catalytic activity">
    <reaction evidence="18">
        <text>L-seryl-[protein] + ATP = O-phospho-L-seryl-[protein] + ADP + H(+)</text>
        <dbReference type="Rhea" id="RHEA:17989"/>
        <dbReference type="Rhea" id="RHEA-COMP:9863"/>
        <dbReference type="Rhea" id="RHEA-COMP:11604"/>
        <dbReference type="ChEBI" id="CHEBI:15378"/>
        <dbReference type="ChEBI" id="CHEBI:29999"/>
        <dbReference type="ChEBI" id="CHEBI:30616"/>
        <dbReference type="ChEBI" id="CHEBI:83421"/>
        <dbReference type="ChEBI" id="CHEBI:456216"/>
        <dbReference type="EC" id="2.7.11.12"/>
    </reaction>
</comment>
<keyword evidence="13 21" id="KW-0067">ATP-binding</keyword>
<dbReference type="Gene3D" id="2.60.120.10">
    <property type="entry name" value="Jelly Rolls"/>
    <property type="match status" value="1"/>
</dbReference>
<dbReference type="GO" id="GO:0004692">
    <property type="term" value="F:cGMP-dependent protein kinase activity"/>
    <property type="evidence" value="ECO:0007669"/>
    <property type="project" value="UniProtKB-EC"/>
</dbReference>
<dbReference type="InterPro" id="IPR008271">
    <property type="entry name" value="Ser/Thr_kinase_AS"/>
</dbReference>
<evidence type="ECO:0000256" key="1">
    <source>
        <dbReference type="ARBA" id="ARBA00001946"/>
    </source>
</evidence>
<evidence type="ECO:0000313" key="27">
    <source>
        <dbReference type="Proteomes" id="UP001230188"/>
    </source>
</evidence>
<evidence type="ECO:0000256" key="7">
    <source>
        <dbReference type="ARBA" id="ARBA00022535"/>
    </source>
</evidence>
<comment type="catalytic activity">
    <reaction evidence="20">
        <text>L-seryl-[protein] + ATP = O-phospho-L-seryl-[protein] + ADP + H(+)</text>
        <dbReference type="Rhea" id="RHEA:17989"/>
        <dbReference type="Rhea" id="RHEA-COMP:9863"/>
        <dbReference type="Rhea" id="RHEA-COMP:11604"/>
        <dbReference type="ChEBI" id="CHEBI:15378"/>
        <dbReference type="ChEBI" id="CHEBI:29999"/>
        <dbReference type="ChEBI" id="CHEBI:30616"/>
        <dbReference type="ChEBI" id="CHEBI:83421"/>
        <dbReference type="ChEBI" id="CHEBI:456216"/>
        <dbReference type="EC" id="2.7.11.1"/>
    </reaction>
</comment>
<comment type="catalytic activity">
    <reaction evidence="17">
        <text>L-threonyl-[protein] + ATP = O-phospho-L-threonyl-[protein] + ADP + H(+)</text>
        <dbReference type="Rhea" id="RHEA:46608"/>
        <dbReference type="Rhea" id="RHEA-COMP:11060"/>
        <dbReference type="Rhea" id="RHEA-COMP:11605"/>
        <dbReference type="ChEBI" id="CHEBI:15378"/>
        <dbReference type="ChEBI" id="CHEBI:30013"/>
        <dbReference type="ChEBI" id="CHEBI:30616"/>
        <dbReference type="ChEBI" id="CHEBI:61977"/>
        <dbReference type="ChEBI" id="CHEBI:456216"/>
        <dbReference type="EC" id="2.7.11.12"/>
    </reaction>
</comment>
<evidence type="ECO:0000256" key="11">
    <source>
        <dbReference type="ARBA" id="ARBA00022741"/>
    </source>
</evidence>
<dbReference type="CDD" id="cd05123">
    <property type="entry name" value="STKc_AGC"/>
    <property type="match status" value="1"/>
</dbReference>
<dbReference type="PROSITE" id="PS50011">
    <property type="entry name" value="PROTEIN_KINASE_DOM"/>
    <property type="match status" value="1"/>
</dbReference>
<evidence type="ECO:0000256" key="3">
    <source>
        <dbReference type="ARBA" id="ARBA00012428"/>
    </source>
</evidence>
<dbReference type="InterPro" id="IPR018488">
    <property type="entry name" value="cNMP-bd_CS"/>
</dbReference>
<dbReference type="PROSITE" id="PS00888">
    <property type="entry name" value="CNMP_BINDING_1"/>
    <property type="match status" value="1"/>
</dbReference>
<evidence type="ECO:0000256" key="20">
    <source>
        <dbReference type="ARBA" id="ARBA00048679"/>
    </source>
</evidence>
<sequence length="642" mass="70614">MGAGASHGAEEEPPPPSTPPPPSSSSSSFPRRLSGIMEPQCRRFGSTPPRKLRWSGKLSAAEFSKMKQVLSMRLLEGSKVEDERSPEKLKRGSTGSIEQPSGRPRRSVVYSTGLTEAVLGRLRLKEKLRRLPSTSSSSPSEAELRDSNRTLAAAEVFNLVTIYFKQPTISDAAREHVIRRLRKSRESVGTQLIEQGTAGHALFVLVDGRIAASRNGAKRKELTPPCLFGEVSVIYGTSTATYTVTSEEATLFKLAKADWAFFVTMDLPCLRDDGALLLLLPPRGGSVNDEEEKSSSSLYVSDHHHNHAPPEKVTFTLSEIEPVAKLGEGGFSTVTLARAGGTYYAMKTIEKESIERHKLGKKIVVEKQVLERVASSAFCLRLHATFADADCLYLLTEVAECGDLMDHMIKLDTIPEADARFYAACICCGISHCHRAGLVHRDVKPENCFVYADGRLKLGDFGLARILPYTVQLDQGRHKKCTLAFTMCGTPEFLAPEFIFSRGYDARVDWWAFGCIVYEMLFGENPFADDDLNSTFNKICSAASGYYPATAEANFTGTNHSTAAFLRGLMSGRDDRLDDPAIKRHAYFDGFDWARFHAGAMLPPPTGPNKVLNCEPDDDPAFLDSYPTPYTGDESLFDGFAL</sequence>
<dbReference type="InterPro" id="IPR014710">
    <property type="entry name" value="RmlC-like_jellyroll"/>
</dbReference>
<evidence type="ECO:0000313" key="26">
    <source>
        <dbReference type="EMBL" id="KAJ8611722.1"/>
    </source>
</evidence>
<keyword evidence="9" id="KW-0808">Transferase</keyword>
<comment type="caution">
    <text evidence="26">The sequence shown here is derived from an EMBL/GenBank/DDBJ whole genome shotgun (WGS) entry which is preliminary data.</text>
</comment>
<dbReference type="SMART" id="SM00220">
    <property type="entry name" value="S_TKc"/>
    <property type="match status" value="1"/>
</dbReference>
<keyword evidence="15" id="KW-0142">cGMP-binding</keyword>
<keyword evidence="27" id="KW-1185">Reference proteome</keyword>
<dbReference type="GO" id="GO:0030553">
    <property type="term" value="F:cGMP binding"/>
    <property type="evidence" value="ECO:0007669"/>
    <property type="project" value="UniProtKB-KW"/>
</dbReference>
<dbReference type="GO" id="GO:0046872">
    <property type="term" value="F:metal ion binding"/>
    <property type="evidence" value="ECO:0007669"/>
    <property type="project" value="UniProtKB-KW"/>
</dbReference>
<evidence type="ECO:0000256" key="10">
    <source>
        <dbReference type="ARBA" id="ARBA00022723"/>
    </source>
</evidence>
<evidence type="ECO:0000256" key="2">
    <source>
        <dbReference type="ARBA" id="ARBA00006352"/>
    </source>
</evidence>
<dbReference type="InterPro" id="IPR017441">
    <property type="entry name" value="Protein_kinase_ATP_BS"/>
</dbReference>
<evidence type="ECO:0000256" key="12">
    <source>
        <dbReference type="ARBA" id="ARBA00022777"/>
    </source>
</evidence>
<dbReference type="PANTHER" id="PTHR24353">
    <property type="entry name" value="CYCLIC NUCLEOTIDE-DEPENDENT PROTEIN KINASE"/>
    <property type="match status" value="1"/>
</dbReference>
<dbReference type="PROSITE" id="PS51285">
    <property type="entry name" value="AGC_KINASE_CTER"/>
    <property type="match status" value="1"/>
</dbReference>
<evidence type="ECO:0000256" key="16">
    <source>
        <dbReference type="ARBA" id="ARBA00024113"/>
    </source>
</evidence>
<evidence type="ECO:0000256" key="14">
    <source>
        <dbReference type="ARBA" id="ARBA00022842"/>
    </source>
</evidence>
<evidence type="ECO:0000256" key="15">
    <source>
        <dbReference type="ARBA" id="ARBA00022992"/>
    </source>
</evidence>
<gene>
    <name evidence="26" type="ORF">CTAYLR_009191</name>
</gene>
<evidence type="ECO:0000256" key="13">
    <source>
        <dbReference type="ARBA" id="ARBA00022840"/>
    </source>
</evidence>
<keyword evidence="5" id="KW-0963">Cytoplasm</keyword>
<feature type="region of interest" description="Disordered" evidence="22">
    <location>
        <begin position="288"/>
        <end position="307"/>
    </location>
</feature>
<feature type="domain" description="Cyclic nucleotide-binding" evidence="24">
    <location>
        <begin position="169"/>
        <end position="256"/>
    </location>
</feature>
<dbReference type="InterPro" id="IPR011009">
    <property type="entry name" value="Kinase-like_dom_sf"/>
</dbReference>
<evidence type="ECO:0000256" key="19">
    <source>
        <dbReference type="ARBA" id="ARBA00047899"/>
    </source>
</evidence>
<evidence type="ECO:0000256" key="5">
    <source>
        <dbReference type="ARBA" id="ARBA00022490"/>
    </source>
</evidence>
<keyword evidence="6" id="KW-0723">Serine/threonine-protein kinase</keyword>
<comment type="catalytic activity">
    <reaction evidence="19">
        <text>L-threonyl-[protein] + ATP = O-phospho-L-threonyl-[protein] + ADP + H(+)</text>
        <dbReference type="Rhea" id="RHEA:46608"/>
        <dbReference type="Rhea" id="RHEA-COMP:11060"/>
        <dbReference type="Rhea" id="RHEA-COMP:11605"/>
        <dbReference type="ChEBI" id="CHEBI:15378"/>
        <dbReference type="ChEBI" id="CHEBI:30013"/>
        <dbReference type="ChEBI" id="CHEBI:30616"/>
        <dbReference type="ChEBI" id="CHEBI:61977"/>
        <dbReference type="ChEBI" id="CHEBI:456216"/>
        <dbReference type="EC" id="2.7.11.1"/>
    </reaction>
</comment>
<comment type="cofactor">
    <cofactor evidence="1">
        <name>Mg(2+)</name>
        <dbReference type="ChEBI" id="CHEBI:18420"/>
    </cofactor>
</comment>
<dbReference type="Proteomes" id="UP001230188">
    <property type="component" value="Unassembled WGS sequence"/>
</dbReference>
<keyword evidence="11 21" id="KW-0547">Nucleotide-binding</keyword>
<proteinExistence type="inferred from homology"/>
<dbReference type="Pfam" id="PF00027">
    <property type="entry name" value="cNMP_binding"/>
    <property type="match status" value="1"/>
</dbReference>
<evidence type="ECO:0000256" key="4">
    <source>
        <dbReference type="ARBA" id="ARBA00012513"/>
    </source>
</evidence>
<evidence type="ECO:0000259" key="24">
    <source>
        <dbReference type="PROSITE" id="PS50042"/>
    </source>
</evidence>
<dbReference type="EMBL" id="JAQMWT010000065">
    <property type="protein sequence ID" value="KAJ8611722.1"/>
    <property type="molecule type" value="Genomic_DNA"/>
</dbReference>
<dbReference type="PROSITE" id="PS00107">
    <property type="entry name" value="PROTEIN_KINASE_ATP"/>
    <property type="match status" value="1"/>
</dbReference>
<feature type="domain" description="Protein kinase" evidence="23">
    <location>
        <begin position="320"/>
        <end position="588"/>
    </location>
</feature>
<dbReference type="InterPro" id="IPR000595">
    <property type="entry name" value="cNMP-bd_dom"/>
</dbReference>
<dbReference type="InterPro" id="IPR000719">
    <property type="entry name" value="Prot_kinase_dom"/>
</dbReference>
<dbReference type="GO" id="GO:0004691">
    <property type="term" value="F:cAMP-dependent protein kinase activity"/>
    <property type="evidence" value="ECO:0007669"/>
    <property type="project" value="TreeGrafter"/>
</dbReference>
<feature type="binding site" evidence="21">
    <location>
        <position position="347"/>
    </location>
    <ligand>
        <name>ATP</name>
        <dbReference type="ChEBI" id="CHEBI:30616"/>
    </ligand>
</feature>
<dbReference type="GO" id="GO:0007010">
    <property type="term" value="P:cytoskeleton organization"/>
    <property type="evidence" value="ECO:0007669"/>
    <property type="project" value="UniProtKB-ARBA"/>
</dbReference>
<evidence type="ECO:0000259" key="23">
    <source>
        <dbReference type="PROSITE" id="PS50011"/>
    </source>
</evidence>
<evidence type="ECO:0000256" key="21">
    <source>
        <dbReference type="PROSITE-ProRule" id="PRU10141"/>
    </source>
</evidence>
<dbReference type="PROSITE" id="PS50042">
    <property type="entry name" value="CNMP_BINDING_3"/>
    <property type="match status" value="1"/>
</dbReference>
<dbReference type="InterPro" id="IPR045270">
    <property type="entry name" value="STKc_AGC"/>
</dbReference>
<dbReference type="Gene3D" id="1.10.510.10">
    <property type="entry name" value="Transferase(Phosphotransferase) domain 1"/>
    <property type="match status" value="1"/>
</dbReference>
<accession>A0AAD7XQQ7</accession>
<feature type="domain" description="AGC-kinase C-terminal" evidence="25">
    <location>
        <begin position="589"/>
        <end position="642"/>
    </location>
</feature>
<evidence type="ECO:0000256" key="6">
    <source>
        <dbReference type="ARBA" id="ARBA00022527"/>
    </source>
</evidence>